<reference evidence="2 3" key="1">
    <citation type="submission" date="2018-06" db="EMBL/GenBank/DDBJ databases">
        <title>Genomic Encyclopedia of Type Strains, Phase III (KMG-III): the genomes of soil and plant-associated and newly described type strains.</title>
        <authorList>
            <person name="Whitman W."/>
        </authorList>
    </citation>
    <scope>NUCLEOTIDE SEQUENCE [LARGE SCALE GENOMIC DNA]</scope>
    <source>
        <strain evidence="2 3">CECT 9025</strain>
    </source>
</reference>
<protein>
    <submittedName>
        <fullName evidence="2">Phosphotransferase family enzyme</fullName>
    </submittedName>
</protein>
<name>A0A318SSR8_9RHOB</name>
<dbReference type="AlphaFoldDB" id="A0A318SSR8"/>
<evidence type="ECO:0000313" key="2">
    <source>
        <dbReference type="EMBL" id="PYE82179.1"/>
    </source>
</evidence>
<gene>
    <name evidence="2" type="ORF">DFP88_10519</name>
</gene>
<accession>A0A318SSR8</accession>
<evidence type="ECO:0000313" key="3">
    <source>
        <dbReference type="Proteomes" id="UP000248311"/>
    </source>
</evidence>
<dbReference type="InterPro" id="IPR002575">
    <property type="entry name" value="Aminoglycoside_PTrfase"/>
</dbReference>
<dbReference type="Proteomes" id="UP000248311">
    <property type="component" value="Unassembled WGS sequence"/>
</dbReference>
<sequence length="315" mass="34491">MSFGEAPTDHPVDDAWFAHAVAAARTHDRLSMGRDLGLGLGFPDAEGPNTAGLSVRSDGTLLKTLSRPVGMPNRARNWLNEALFYAQIRKHLPETDVTIPALRGLRVISRTQVQLHLQYVTGAVPFFGLQDRLRRGIDKGPRLQALYETGRGAVCHGDAHGQNVLAQGDRTFLLIDWATVRYGTIGDDLPLLIYPWLLRTLGPGSAEALAALEERCLEAYQEGIASRLPGQDRGTVRRAYRIKAVGHAFRTSRTLGDWLRASETPGQYRQRADILRAYYTVMGLHAAALTRSAARRLIAALRPAGARLGGMIGRG</sequence>
<dbReference type="InterPro" id="IPR011009">
    <property type="entry name" value="Kinase-like_dom_sf"/>
</dbReference>
<feature type="domain" description="Aminoglycoside phosphotransferase" evidence="1">
    <location>
        <begin position="146"/>
        <end position="211"/>
    </location>
</feature>
<keyword evidence="3" id="KW-1185">Reference proteome</keyword>
<dbReference type="SUPFAM" id="SSF56112">
    <property type="entry name" value="Protein kinase-like (PK-like)"/>
    <property type="match status" value="1"/>
</dbReference>
<evidence type="ECO:0000259" key="1">
    <source>
        <dbReference type="Pfam" id="PF01636"/>
    </source>
</evidence>
<dbReference type="Gene3D" id="3.90.1200.10">
    <property type="match status" value="1"/>
</dbReference>
<keyword evidence="2" id="KW-0808">Transferase</keyword>
<dbReference type="EMBL" id="QJTE01000005">
    <property type="protein sequence ID" value="PYE82179.1"/>
    <property type="molecule type" value="Genomic_DNA"/>
</dbReference>
<organism evidence="2 3">
    <name type="scientific">Pseudoroseicyclus aestuarii</name>
    <dbReference type="NCBI Taxonomy" id="1795041"/>
    <lineage>
        <taxon>Bacteria</taxon>
        <taxon>Pseudomonadati</taxon>
        <taxon>Pseudomonadota</taxon>
        <taxon>Alphaproteobacteria</taxon>
        <taxon>Rhodobacterales</taxon>
        <taxon>Paracoccaceae</taxon>
        <taxon>Pseudoroseicyclus</taxon>
    </lineage>
</organism>
<dbReference type="OrthoDB" id="8172529at2"/>
<dbReference type="RefSeq" id="WP_110815277.1">
    <property type="nucleotide sequence ID" value="NZ_QJTE01000005.1"/>
</dbReference>
<dbReference type="Pfam" id="PF01636">
    <property type="entry name" value="APH"/>
    <property type="match status" value="1"/>
</dbReference>
<dbReference type="GO" id="GO:0016740">
    <property type="term" value="F:transferase activity"/>
    <property type="evidence" value="ECO:0007669"/>
    <property type="project" value="UniProtKB-KW"/>
</dbReference>
<proteinExistence type="predicted"/>
<comment type="caution">
    <text evidence="2">The sequence shown here is derived from an EMBL/GenBank/DDBJ whole genome shotgun (WGS) entry which is preliminary data.</text>
</comment>